<name>A0A3A4ARR4_9ACTN</name>
<dbReference type="Gene3D" id="2.120.10.30">
    <property type="entry name" value="TolB, C-terminal domain"/>
    <property type="match status" value="1"/>
</dbReference>
<dbReference type="InterPro" id="IPR006311">
    <property type="entry name" value="TAT_signal"/>
</dbReference>
<dbReference type="PANTHER" id="PTHR35399:SF4">
    <property type="entry name" value="MEMBRANE PROTEIN"/>
    <property type="match status" value="1"/>
</dbReference>
<accession>A0A3A4ARR4</accession>
<dbReference type="InterPro" id="IPR008557">
    <property type="entry name" value="PhoX"/>
</dbReference>
<keyword evidence="3" id="KW-1185">Reference proteome</keyword>
<proteinExistence type="predicted"/>
<organism evidence="2 3">
    <name type="scientific">Bailinhaonella thermotolerans</name>
    <dbReference type="NCBI Taxonomy" id="1070861"/>
    <lineage>
        <taxon>Bacteria</taxon>
        <taxon>Bacillati</taxon>
        <taxon>Actinomycetota</taxon>
        <taxon>Actinomycetes</taxon>
        <taxon>Streptosporangiales</taxon>
        <taxon>Streptosporangiaceae</taxon>
        <taxon>Bailinhaonella</taxon>
    </lineage>
</organism>
<evidence type="ECO:0000313" key="3">
    <source>
        <dbReference type="Proteomes" id="UP000265768"/>
    </source>
</evidence>
<dbReference type="PROSITE" id="PS51318">
    <property type="entry name" value="TAT"/>
    <property type="match status" value="1"/>
</dbReference>
<reference evidence="2 3" key="1">
    <citation type="submission" date="2018-09" db="EMBL/GenBank/DDBJ databases">
        <title>YIM 75507 draft genome.</title>
        <authorList>
            <person name="Tang S."/>
            <person name="Feng Y."/>
        </authorList>
    </citation>
    <scope>NUCLEOTIDE SEQUENCE [LARGE SCALE GENOMIC DNA]</scope>
    <source>
        <strain evidence="2 3">YIM 75507</strain>
    </source>
</reference>
<feature type="compositionally biased region" description="Polar residues" evidence="1">
    <location>
        <begin position="376"/>
        <end position="386"/>
    </location>
</feature>
<evidence type="ECO:0000256" key="1">
    <source>
        <dbReference type="SAM" id="MobiDB-lite"/>
    </source>
</evidence>
<dbReference type="PANTHER" id="PTHR35399">
    <property type="entry name" value="SLR8030 PROTEIN"/>
    <property type="match status" value="1"/>
</dbReference>
<gene>
    <name evidence="2" type="ORF">D5H75_23755</name>
</gene>
<dbReference type="Pfam" id="PF05787">
    <property type="entry name" value="PhoX"/>
    <property type="match status" value="2"/>
</dbReference>
<dbReference type="AlphaFoldDB" id="A0A3A4ARR4"/>
<dbReference type="RefSeq" id="WP_119928742.1">
    <property type="nucleotide sequence ID" value="NZ_QZEY01000010.1"/>
</dbReference>
<dbReference type="Proteomes" id="UP000265768">
    <property type="component" value="Unassembled WGS sequence"/>
</dbReference>
<dbReference type="OrthoDB" id="5169219at2"/>
<comment type="caution">
    <text evidence="2">The sequence shown here is derived from an EMBL/GenBank/DDBJ whole genome shotgun (WGS) entry which is preliminary data.</text>
</comment>
<sequence>MSTSVDRREFLRNTLVAGGTAVAGSLWRHAAPGPRGIEAAAPAASLAAPGPSPYGGLMAADANGLRLPRGFTARVVARSGRHVRGTRFRWHAAPDGGACFPARDGWIYVSNSEMPGTGGASAIRFGADGRIRSAYRILSGTDLNCAGGATPWGTWLSCEETPGGAVFETYPRGGRAARRRPAMGLFRHEATACDPVRRVVYLTEDEPDGCFYRFRPARWGDLSAGVLEVMTAGEGRGRVAWRRVPGPDGTPRPTREQVRGALRFDGGEGCHYARGVCYFTTKGDNRVWAYHAAASSLDLVYDAARAGARASLRGVDNVTGTGAGELFVAEDGDDMEINVITARGRVAPFLRLTGHPDSEITGPAFSPDGRRLYFSSQRGASGSSHAGVTYEVTGPFHGAR</sequence>
<feature type="region of interest" description="Disordered" evidence="1">
    <location>
        <begin position="376"/>
        <end position="400"/>
    </location>
</feature>
<protein>
    <submittedName>
        <fullName evidence="2">DUF839 domain-containing protein</fullName>
    </submittedName>
</protein>
<dbReference type="InterPro" id="IPR011042">
    <property type="entry name" value="6-blade_b-propeller_TolB-like"/>
</dbReference>
<evidence type="ECO:0000313" key="2">
    <source>
        <dbReference type="EMBL" id="RJL29964.1"/>
    </source>
</evidence>
<dbReference type="EMBL" id="QZEY01000010">
    <property type="protein sequence ID" value="RJL29964.1"/>
    <property type="molecule type" value="Genomic_DNA"/>
</dbReference>
<dbReference type="SUPFAM" id="SSF63825">
    <property type="entry name" value="YWTD domain"/>
    <property type="match status" value="1"/>
</dbReference>